<reference evidence="1 2" key="1">
    <citation type="journal article" date="1998" name="DNA Res.">
        <title>Complete sequence and gene organization of the genome of a hyper-thermophilic archaebacterium, Pyrococcus horikoshii OT3.</title>
        <authorList>
            <person name="Kawarabayasi Y."/>
            <person name="Sawada M."/>
            <person name="Horikawa H."/>
            <person name="Haikawa Y."/>
            <person name="Hino Y."/>
            <person name="Yamamoto S."/>
            <person name="Sekine M."/>
            <person name="Baba S."/>
            <person name="Kosugi H."/>
            <person name="Hosoyama A."/>
            <person name="Nagai Y."/>
            <person name="Sakai M."/>
            <person name="Ogura K."/>
            <person name="Otuka R."/>
            <person name="Nakazawa H."/>
            <person name="Takamiya M."/>
            <person name="Ohfuku Y."/>
            <person name="Funahashi T."/>
            <person name="Tanaka T."/>
            <person name="Kudoh Y."/>
            <person name="Yamazaki J."/>
            <person name="Kushida N."/>
            <person name="Oguchi A."/>
            <person name="Aoki K."/>
            <person name="Nakamura Y."/>
            <person name="Robb T.F."/>
            <person name="Horikoshi K."/>
            <person name="Masuchi Y."/>
            <person name="Shizuya H."/>
            <person name="Kikuchi H."/>
        </authorList>
    </citation>
    <scope>NUCLEOTIDE SEQUENCE [LARGE SCALE GENOMIC DNA]</scope>
    <source>
        <strain evidence="2">ATCC 700860 / DSM 12428 / JCM 9974 / NBRC 100139 / OT-3</strain>
    </source>
</reference>
<dbReference type="EMBL" id="BA000001">
    <property type="protein sequence ID" value="BAA30360.1"/>
    <property type="molecule type" value="Genomic_DNA"/>
</dbReference>
<dbReference type="AlphaFoldDB" id="O58995"/>
<keyword evidence="2" id="KW-1185">Reference proteome</keyword>
<protein>
    <submittedName>
        <fullName evidence="1">Uncharacterized protein</fullName>
    </submittedName>
</protein>
<dbReference type="PIR" id="F71070">
    <property type="entry name" value="F71070"/>
</dbReference>
<name>O58995_PYRHO</name>
<dbReference type="Proteomes" id="UP000000752">
    <property type="component" value="Chromosome"/>
</dbReference>
<accession>O58995</accession>
<dbReference type="KEGG" id="pho:PH1258"/>
<sequence length="141" mass="15533">MLTTVFGIPNSLNPIPFTVIMKLLMFLKYHILGEPFISASIPVILLKISSFNLSCSLYLNPCHKHPPHLPKWLHLPGILRGEGVISLKSLAIIFPNLSLVSVTSTSSPGYANGTRIFPRTPRPFSLILVIFPLISTLSELS</sequence>
<proteinExistence type="predicted"/>
<evidence type="ECO:0000313" key="2">
    <source>
        <dbReference type="Proteomes" id="UP000000752"/>
    </source>
</evidence>
<gene>
    <name evidence="1" type="ordered locus">PH1258</name>
</gene>
<evidence type="ECO:0000313" key="1">
    <source>
        <dbReference type="EMBL" id="BAA30360.1"/>
    </source>
</evidence>
<dbReference type="EnsemblBacteria" id="BAA30360">
    <property type="protein sequence ID" value="BAA30360"/>
    <property type="gene ID" value="BAA30360"/>
</dbReference>
<organism evidence="1 2">
    <name type="scientific">Pyrococcus horikoshii (strain ATCC 700860 / DSM 12428 / JCM 9974 / NBRC 100139 / OT-3)</name>
    <dbReference type="NCBI Taxonomy" id="70601"/>
    <lineage>
        <taxon>Archaea</taxon>
        <taxon>Methanobacteriati</taxon>
        <taxon>Methanobacteriota</taxon>
        <taxon>Thermococci</taxon>
        <taxon>Thermococcales</taxon>
        <taxon>Thermococcaceae</taxon>
        <taxon>Pyrococcus</taxon>
    </lineage>
</organism>